<organism evidence="2 3">
    <name type="scientific">Paramecium sonneborni</name>
    <dbReference type="NCBI Taxonomy" id="65129"/>
    <lineage>
        <taxon>Eukaryota</taxon>
        <taxon>Sar</taxon>
        <taxon>Alveolata</taxon>
        <taxon>Ciliophora</taxon>
        <taxon>Intramacronucleata</taxon>
        <taxon>Oligohymenophorea</taxon>
        <taxon>Peniculida</taxon>
        <taxon>Parameciidae</taxon>
        <taxon>Paramecium</taxon>
    </lineage>
</organism>
<evidence type="ECO:0000313" key="2">
    <source>
        <dbReference type="EMBL" id="CAD8122658.1"/>
    </source>
</evidence>
<sequence length="187" mass="21620">MKILLLFLLLDIFGLVPIPASDANAKFSLNDLYILREKSILRGNYKDVASQSNGAIVSSARTNLIARPTVENSPLRNPIYFLVTQQPGHFYVQLHQQIIVEFLQAYEINRIRFWLLDHDTRIADIQVFIIGKDRQTEFSLYDGQLDRGVQTLKFPDQLVSKVRFYNKNGNSIDQYMSIIKIQAFYAF</sequence>
<feature type="signal peptide" evidence="1">
    <location>
        <begin position="1"/>
        <end position="23"/>
    </location>
</feature>
<reference evidence="2" key="1">
    <citation type="submission" date="2021-01" db="EMBL/GenBank/DDBJ databases">
        <authorList>
            <consortium name="Genoscope - CEA"/>
            <person name="William W."/>
        </authorList>
    </citation>
    <scope>NUCLEOTIDE SEQUENCE</scope>
</reference>
<keyword evidence="3" id="KW-1185">Reference proteome</keyword>
<keyword evidence="1" id="KW-0732">Signal</keyword>
<name>A0A8S1R4B8_9CILI</name>
<accession>A0A8S1R4B8</accession>
<proteinExistence type="predicted"/>
<protein>
    <submittedName>
        <fullName evidence="2">Uncharacterized protein</fullName>
    </submittedName>
</protein>
<evidence type="ECO:0000313" key="3">
    <source>
        <dbReference type="Proteomes" id="UP000692954"/>
    </source>
</evidence>
<dbReference type="AlphaFoldDB" id="A0A8S1R4B8"/>
<evidence type="ECO:0000256" key="1">
    <source>
        <dbReference type="SAM" id="SignalP"/>
    </source>
</evidence>
<comment type="caution">
    <text evidence="2">The sequence shown here is derived from an EMBL/GenBank/DDBJ whole genome shotgun (WGS) entry which is preliminary data.</text>
</comment>
<dbReference type="EMBL" id="CAJJDN010000139">
    <property type="protein sequence ID" value="CAD8122658.1"/>
    <property type="molecule type" value="Genomic_DNA"/>
</dbReference>
<gene>
    <name evidence="2" type="ORF">PSON_ATCC_30995.1.T1390171</name>
</gene>
<dbReference type="Proteomes" id="UP000692954">
    <property type="component" value="Unassembled WGS sequence"/>
</dbReference>
<feature type="chain" id="PRO_5035840912" evidence="1">
    <location>
        <begin position="24"/>
        <end position="187"/>
    </location>
</feature>
<dbReference type="OrthoDB" id="297106at2759"/>